<evidence type="ECO:0000256" key="5">
    <source>
        <dbReference type="ARBA" id="ARBA00023136"/>
    </source>
</evidence>
<dbReference type="EMBL" id="UOFG01000028">
    <property type="protein sequence ID" value="VAW58220.1"/>
    <property type="molecule type" value="Genomic_DNA"/>
</dbReference>
<evidence type="ECO:0000256" key="3">
    <source>
        <dbReference type="ARBA" id="ARBA00022692"/>
    </source>
</evidence>
<keyword evidence="3" id="KW-0812">Transmembrane</keyword>
<dbReference type="AlphaFoldDB" id="A0A3B0X0J3"/>
<reference evidence="7" key="1">
    <citation type="submission" date="2018-06" db="EMBL/GenBank/DDBJ databases">
        <authorList>
            <person name="Zhirakovskaya E."/>
        </authorList>
    </citation>
    <scope>NUCLEOTIDE SEQUENCE</scope>
</reference>
<evidence type="ECO:0000313" key="7">
    <source>
        <dbReference type="EMBL" id="VAW58220.1"/>
    </source>
</evidence>
<evidence type="ECO:0000256" key="1">
    <source>
        <dbReference type="ARBA" id="ARBA00004571"/>
    </source>
</evidence>
<dbReference type="Pfam" id="PF03349">
    <property type="entry name" value="Toluene_X"/>
    <property type="match status" value="1"/>
</dbReference>
<evidence type="ECO:0000256" key="6">
    <source>
        <dbReference type="ARBA" id="ARBA00023237"/>
    </source>
</evidence>
<keyword evidence="2" id="KW-1134">Transmembrane beta strand</keyword>
<dbReference type="Gene3D" id="2.40.160.60">
    <property type="entry name" value="Outer membrane protein transport protein (OMPP1/FadL/TodX)"/>
    <property type="match status" value="1"/>
</dbReference>
<proteinExistence type="predicted"/>
<dbReference type="SUPFAM" id="SSF56935">
    <property type="entry name" value="Porins"/>
    <property type="match status" value="1"/>
</dbReference>
<keyword evidence="4" id="KW-0732">Signal</keyword>
<organism evidence="7">
    <name type="scientific">hydrothermal vent metagenome</name>
    <dbReference type="NCBI Taxonomy" id="652676"/>
    <lineage>
        <taxon>unclassified sequences</taxon>
        <taxon>metagenomes</taxon>
        <taxon>ecological metagenomes</taxon>
    </lineage>
</organism>
<dbReference type="GO" id="GO:0015483">
    <property type="term" value="F:long-chain fatty acid transporting porin activity"/>
    <property type="evidence" value="ECO:0007669"/>
    <property type="project" value="TreeGrafter"/>
</dbReference>
<accession>A0A3B0X0J3</accession>
<gene>
    <name evidence="7" type="ORF">MNBD_GAMMA11-3361</name>
</gene>
<keyword evidence="5" id="KW-0472">Membrane</keyword>
<evidence type="ECO:0000256" key="2">
    <source>
        <dbReference type="ARBA" id="ARBA00022452"/>
    </source>
</evidence>
<dbReference type="PANTHER" id="PTHR35093:SF3">
    <property type="entry name" value="LONG-CHAIN FATTY ACID TRANSPORT PROTEIN"/>
    <property type="match status" value="1"/>
</dbReference>
<dbReference type="GO" id="GO:0009279">
    <property type="term" value="C:cell outer membrane"/>
    <property type="evidence" value="ECO:0007669"/>
    <property type="project" value="UniProtKB-SubCell"/>
</dbReference>
<comment type="subcellular location">
    <subcellularLocation>
        <location evidence="1">Cell outer membrane</location>
        <topology evidence="1">Multi-pass membrane protein</topology>
    </subcellularLocation>
</comment>
<sequence length="463" mass="49616">MVIKIMIKTVIKTTTVKKLTSTAISAVIAGGLFHSSASASGFALIENSASGQGNAFAGAAAYAEDASTVWFNPAGMSKLKNNQLLVAGHIISPEARFTDDGSTDGLSTPLNGANDKNDGAAPVGNFYWVTDFGEKTKFGLGVTTPFGLTTEYNDNWVGRYHAVETDMKSINFNPSISRQVSDNLSIGAGINMFITDIALTSAIDFGSLLAAGGLGGAGPQQEDGFAILQADNTAFNEFAWGFNLGLLYEFGQGTTLGVAYRSEVEVNAAGKARFKVPAGAAPILGSGAFQDTRIKASVTLPQSLSVSLKQQMGGVKLLADISWTGWSSFEELRIQYANPFQPDTVTTENWDDTFRYSLGADFDISPEMTLRTGVAYDETPVPSPQFRTARIPGNDRTWLSFGMTYAFDPSLIVDVGYSHLFIDDAKINNTLETSQFPLNATLNGTYKASVDILSVQLRWNYDL</sequence>
<dbReference type="PANTHER" id="PTHR35093">
    <property type="entry name" value="OUTER MEMBRANE PROTEIN NMB0088-RELATED"/>
    <property type="match status" value="1"/>
</dbReference>
<evidence type="ECO:0000256" key="4">
    <source>
        <dbReference type="ARBA" id="ARBA00022729"/>
    </source>
</evidence>
<dbReference type="InterPro" id="IPR005017">
    <property type="entry name" value="OMPP1/FadL/TodX"/>
</dbReference>
<protein>
    <submittedName>
        <fullName evidence="7">Long-chain fatty acid transport protein</fullName>
    </submittedName>
</protein>
<name>A0A3B0X0J3_9ZZZZ</name>
<keyword evidence="6" id="KW-0998">Cell outer membrane</keyword>